<sequence>MIEKKDGSLIRKKKKPTNIIDIVLSEIKDERKVFLSNNFATTLANKYRNAMLPANISKINNTIQTTLTLLKSNLTKNIVRKNMTIDSNQITYALSSLKASLEDRSDFFELLISLLRICNN</sequence>
<organism evidence="1 2">
    <name type="scientific">Candidatus Roizmanbacteria bacterium RIFCSPLOWO2_01_FULL_38_11</name>
    <dbReference type="NCBI Taxonomy" id="1802060"/>
    <lineage>
        <taxon>Bacteria</taxon>
        <taxon>Candidatus Roizmaniibacteriota</taxon>
    </lineage>
</organism>
<comment type="caution">
    <text evidence="1">The sequence shown here is derived from an EMBL/GenBank/DDBJ whole genome shotgun (WGS) entry which is preliminary data.</text>
</comment>
<evidence type="ECO:0000313" key="2">
    <source>
        <dbReference type="Proteomes" id="UP000179072"/>
    </source>
</evidence>
<dbReference type="EMBL" id="MGAK01000016">
    <property type="protein sequence ID" value="OGK44427.1"/>
    <property type="molecule type" value="Genomic_DNA"/>
</dbReference>
<dbReference type="AlphaFoldDB" id="A0A1F7IM15"/>
<evidence type="ECO:0000313" key="1">
    <source>
        <dbReference type="EMBL" id="OGK44427.1"/>
    </source>
</evidence>
<name>A0A1F7IM15_9BACT</name>
<gene>
    <name evidence="1" type="ORF">A2957_02000</name>
</gene>
<protein>
    <submittedName>
        <fullName evidence="1">Uncharacterized protein</fullName>
    </submittedName>
</protein>
<reference evidence="1 2" key="1">
    <citation type="journal article" date="2016" name="Nat. Commun.">
        <title>Thousands of microbial genomes shed light on interconnected biogeochemical processes in an aquifer system.</title>
        <authorList>
            <person name="Anantharaman K."/>
            <person name="Brown C.T."/>
            <person name="Hug L.A."/>
            <person name="Sharon I."/>
            <person name="Castelle C.J."/>
            <person name="Probst A.J."/>
            <person name="Thomas B.C."/>
            <person name="Singh A."/>
            <person name="Wilkins M.J."/>
            <person name="Karaoz U."/>
            <person name="Brodie E.L."/>
            <person name="Williams K.H."/>
            <person name="Hubbard S.S."/>
            <person name="Banfield J.F."/>
        </authorList>
    </citation>
    <scope>NUCLEOTIDE SEQUENCE [LARGE SCALE GENOMIC DNA]</scope>
</reference>
<dbReference type="Proteomes" id="UP000179072">
    <property type="component" value="Unassembled WGS sequence"/>
</dbReference>
<accession>A0A1F7IM15</accession>
<proteinExistence type="predicted"/>